<feature type="compositionally biased region" description="Pro residues" evidence="4">
    <location>
        <begin position="468"/>
        <end position="479"/>
    </location>
</feature>
<evidence type="ECO:0000256" key="1">
    <source>
        <dbReference type="ARBA" id="ARBA00023015"/>
    </source>
</evidence>
<accession>A0A100IUB0</accession>
<proteinExistence type="predicted"/>
<dbReference type="OrthoDB" id="194468at2759"/>
<comment type="caution">
    <text evidence="7">The sequence shown here is derived from an EMBL/GenBank/DDBJ whole genome shotgun (WGS) entry which is preliminary data.</text>
</comment>
<organism evidence="7 8">
    <name type="scientific">Aspergillus niger</name>
    <dbReference type="NCBI Taxonomy" id="5061"/>
    <lineage>
        <taxon>Eukaryota</taxon>
        <taxon>Fungi</taxon>
        <taxon>Dikarya</taxon>
        <taxon>Ascomycota</taxon>
        <taxon>Pezizomycotina</taxon>
        <taxon>Eurotiomycetes</taxon>
        <taxon>Eurotiomycetidae</taxon>
        <taxon>Eurotiales</taxon>
        <taxon>Aspergillaceae</taxon>
        <taxon>Aspergillus</taxon>
        <taxon>Aspergillus subgen. Circumdati</taxon>
    </lineage>
</organism>
<dbReference type="Pfam" id="PF01979">
    <property type="entry name" value="Amidohydro_1"/>
    <property type="match status" value="1"/>
</dbReference>
<dbReference type="GO" id="GO:0003677">
    <property type="term" value="F:DNA binding"/>
    <property type="evidence" value="ECO:0007669"/>
    <property type="project" value="InterPro"/>
</dbReference>
<keyword evidence="3" id="KW-0539">Nucleus</keyword>
<dbReference type="VEuPathDB" id="FungiDB:M747DRAFT_369076"/>
<feature type="domain" description="Amidohydrolase-related" evidence="5">
    <location>
        <begin position="111"/>
        <end position="456"/>
    </location>
</feature>
<gene>
    <name evidence="7" type="ORF">ABL_10065</name>
</gene>
<dbReference type="InterPro" id="IPR051781">
    <property type="entry name" value="Metallo-dep_Hydrolase"/>
</dbReference>
<dbReference type="VEuPathDB" id="FungiDB:ASPNIDRAFT2_1086352"/>
<dbReference type="CDD" id="cd12148">
    <property type="entry name" value="fungal_TF_MHR"/>
    <property type="match status" value="1"/>
</dbReference>
<dbReference type="GO" id="GO:0006351">
    <property type="term" value="P:DNA-templated transcription"/>
    <property type="evidence" value="ECO:0007669"/>
    <property type="project" value="InterPro"/>
</dbReference>
<evidence type="ECO:0000313" key="8">
    <source>
        <dbReference type="Proteomes" id="UP000068243"/>
    </source>
</evidence>
<evidence type="ECO:0000259" key="5">
    <source>
        <dbReference type="Pfam" id="PF01979"/>
    </source>
</evidence>
<feature type="region of interest" description="Disordered" evidence="4">
    <location>
        <begin position="462"/>
        <end position="498"/>
    </location>
</feature>
<dbReference type="Gene3D" id="3.20.20.140">
    <property type="entry name" value="Metal-dependent hydrolases"/>
    <property type="match status" value="1"/>
</dbReference>
<evidence type="ECO:0000256" key="3">
    <source>
        <dbReference type="ARBA" id="ARBA00023242"/>
    </source>
</evidence>
<name>A0A100IUB0_ASPNG</name>
<dbReference type="InterPro" id="IPR011059">
    <property type="entry name" value="Metal-dep_hydrolase_composite"/>
</dbReference>
<evidence type="ECO:0000313" key="7">
    <source>
        <dbReference type="EMBL" id="GAQ47404.1"/>
    </source>
</evidence>
<dbReference type="GO" id="GO:0016810">
    <property type="term" value="F:hydrolase activity, acting on carbon-nitrogen (but not peptide) bonds"/>
    <property type="evidence" value="ECO:0007669"/>
    <property type="project" value="InterPro"/>
</dbReference>
<dbReference type="VEuPathDB" id="FungiDB:An15g04590"/>
<keyword evidence="7" id="KW-0378">Hydrolase</keyword>
<protein>
    <submittedName>
        <fullName evidence="7">Amidohydrolase</fullName>
    </submittedName>
</protein>
<dbReference type="AlphaFoldDB" id="A0A100IUB0"/>
<dbReference type="SUPFAM" id="SSF51556">
    <property type="entry name" value="Metallo-dependent hydrolases"/>
    <property type="match status" value="1"/>
</dbReference>
<sequence>MSTTTTIEEPLSMSQELHSKTYRGPPRNIAYIDQLNFDPSLQPVHQEIQGTPLNSSILILDIRILEATGRPPYHGDILINGTRFVHVGEVPNKAELLASGTVRVFNGNGRMLIPGLGDAHTHFTWNGGNLEHLAELGIEEHTLLTARSAKCFLDSGYTMCFGAASAKKNLDIVIRDAINAGIIPGPRFLANGREIARTGGELVTGITAYADGPDEMKQVVREHIDLGVDQVKLSMSGESITETRDAEVCYFTPEETRASVEEAHRWGKRVCSHARARESIIQSIEWGVDVIYHASFIDERGMNLLEKHKSRHVIAPAINWLVATLHDAGMYGYTTEKAEKVGYQKEMETAIRALREMHRRGIVVLPGGDYGFAWTPHGTYARDLAHFVNLLGFTPHEALIAATYGMAKLFMRAHEMGQIREGNYADCVLVNGDPLEDITLLQDHSKLDVIIINGRVHKASHIQQQPPSLLPSPPAPPPRHAAAAATPSSPTTAISPGVAPYPHSSISSTVPYGKNHNLFQDHWDAVSNRPIAPTAHPTAPDDETFLPSANLCFPFPSGPEVTVKDLLKLLPAHSCCEYLITHYFMYISPLFHILHGPTFQQQYNAYLRNPSQSGFSWLALLFTICSLTIRSLDDEDTVLALSYSSAASVNQTSDIYLRYRTAAMTCLSADNCLVNNRLSTLEALLLLIYTVNHYEGLERSWNLLGMALHMAIALECNTLFDYPASSPGQIEINRRRRCWTGILLLYTNQAISYKGVDMSFLLSANTSPDSAFTVDVHDSDLQAKSVMTFKLRLFQLSRQICRHLSRDQPLNGEMLTDFDVQIGIEQRLWDSAFLSDGLPSVLDTRQYGYWCILQLYAHQLYLRLHRPFCRGQSDADVAEALRAQSRAKCVAAGAALLDIHQQLCERPRLRRYRWVVYGVTSFYAFHGAVALASCMFENLDPAFDHATHRNSFDAAVARIEQLQSRSPICIKSFPILRHLQMLLRPKEFRWSNAAGLEFSNVLDDWIEKVQWDNPESVDWTFWDGIINPSPDATDTTVI</sequence>
<dbReference type="Pfam" id="PF04082">
    <property type="entry name" value="Fungal_trans"/>
    <property type="match status" value="1"/>
</dbReference>
<dbReference type="VEuPathDB" id="FungiDB:M747DRAFT_291804"/>
<evidence type="ECO:0000259" key="6">
    <source>
        <dbReference type="Pfam" id="PF04082"/>
    </source>
</evidence>
<dbReference type="InterPro" id="IPR057744">
    <property type="entry name" value="OTAase-like"/>
</dbReference>
<dbReference type="EMBL" id="BCMY01000029">
    <property type="protein sequence ID" value="GAQ47404.1"/>
    <property type="molecule type" value="Genomic_DNA"/>
</dbReference>
<dbReference type="Proteomes" id="UP000068243">
    <property type="component" value="Unassembled WGS sequence"/>
</dbReference>
<feature type="compositionally biased region" description="Low complexity" evidence="4">
    <location>
        <begin position="480"/>
        <end position="496"/>
    </location>
</feature>
<reference evidence="8" key="1">
    <citation type="journal article" date="2016" name="Genome Announc.">
        <title>Draft genome sequence of Aspergillus niger strain An76.</title>
        <authorList>
            <person name="Gong W."/>
            <person name="Cheng Z."/>
            <person name="Zhang H."/>
            <person name="Liu L."/>
            <person name="Gao P."/>
            <person name="Wang L."/>
        </authorList>
    </citation>
    <scope>NUCLEOTIDE SEQUENCE [LARGE SCALE GENOMIC DNA]</scope>
    <source>
        <strain evidence="8">An76</strain>
    </source>
</reference>
<dbReference type="PANTHER" id="PTHR43135:SF3">
    <property type="entry name" value="ALPHA-D-RIBOSE 1-METHYLPHOSPHONATE 5-TRIPHOSPHATE DIPHOSPHATASE"/>
    <property type="match status" value="1"/>
</dbReference>
<keyword evidence="1" id="KW-0805">Transcription regulation</keyword>
<dbReference type="InterPro" id="IPR007219">
    <property type="entry name" value="XnlR_reg_dom"/>
</dbReference>
<dbReference type="PANTHER" id="PTHR43135">
    <property type="entry name" value="ALPHA-D-RIBOSE 1-METHYLPHOSPHONATE 5-TRIPHOSPHATE DIPHOSPHATASE"/>
    <property type="match status" value="1"/>
</dbReference>
<dbReference type="VEuPathDB" id="FungiDB:ATCC64974_29290"/>
<dbReference type="CDD" id="cd01299">
    <property type="entry name" value="Met_dep_hydrolase_A"/>
    <property type="match status" value="1"/>
</dbReference>
<dbReference type="Gene3D" id="2.30.40.10">
    <property type="entry name" value="Urease, subunit C, domain 1"/>
    <property type="match status" value="1"/>
</dbReference>
<dbReference type="VEuPathDB" id="FungiDB:An02g00090"/>
<dbReference type="GO" id="GO:0008270">
    <property type="term" value="F:zinc ion binding"/>
    <property type="evidence" value="ECO:0007669"/>
    <property type="project" value="InterPro"/>
</dbReference>
<dbReference type="VEuPathDB" id="FungiDB:ATCC64974_59070"/>
<evidence type="ECO:0000256" key="2">
    <source>
        <dbReference type="ARBA" id="ARBA00023163"/>
    </source>
</evidence>
<evidence type="ECO:0000256" key="4">
    <source>
        <dbReference type="SAM" id="MobiDB-lite"/>
    </source>
</evidence>
<dbReference type="InterPro" id="IPR006680">
    <property type="entry name" value="Amidohydro-rel"/>
</dbReference>
<dbReference type="SUPFAM" id="SSF51338">
    <property type="entry name" value="Composite domain of metallo-dependent hydrolases"/>
    <property type="match status" value="1"/>
</dbReference>
<dbReference type="InterPro" id="IPR032466">
    <property type="entry name" value="Metal_Hydrolase"/>
</dbReference>
<feature type="domain" description="Xylanolytic transcriptional activator regulatory" evidence="6">
    <location>
        <begin position="580"/>
        <end position="743"/>
    </location>
</feature>
<dbReference type="VEuPathDB" id="FungiDB:ASPNIDRAFT2_1105523"/>
<keyword evidence="2" id="KW-0804">Transcription</keyword>